<proteinExistence type="inferred from homology"/>
<keyword evidence="3" id="KW-0963">Cytoplasm</keyword>
<dbReference type="InterPro" id="IPR011650">
    <property type="entry name" value="Peptidase_M20_dimer"/>
</dbReference>
<keyword evidence="8" id="KW-0862">Zinc</keyword>
<name>A0ABW9AFK2_9BURK</name>
<dbReference type="RefSeq" id="WP_408160022.1">
    <property type="nucleotide sequence ID" value="NZ_JAQQFM010000010.1"/>
</dbReference>
<comment type="similarity">
    <text evidence="2">Belongs to the peptidase M20A family. ArgE subfamily.</text>
</comment>
<dbReference type="Gene3D" id="3.30.70.360">
    <property type="match status" value="1"/>
</dbReference>
<dbReference type="InterPro" id="IPR010169">
    <property type="entry name" value="AcOrn-deacetyl"/>
</dbReference>
<dbReference type="SUPFAM" id="SSF53187">
    <property type="entry name" value="Zn-dependent exopeptidases"/>
    <property type="match status" value="1"/>
</dbReference>
<dbReference type="EMBL" id="JAQQFM010000010">
    <property type="protein sequence ID" value="MFL9926802.1"/>
    <property type="molecule type" value="Genomic_DNA"/>
</dbReference>
<dbReference type="Gene3D" id="3.40.630.10">
    <property type="entry name" value="Zn peptidases"/>
    <property type="match status" value="1"/>
</dbReference>
<dbReference type="InterPro" id="IPR050072">
    <property type="entry name" value="Peptidase_M20A"/>
</dbReference>
<comment type="cofactor">
    <cofactor evidence="1">
        <name>Zn(2+)</name>
        <dbReference type="ChEBI" id="CHEBI:29105"/>
    </cofactor>
</comment>
<evidence type="ECO:0000256" key="8">
    <source>
        <dbReference type="ARBA" id="ARBA00022833"/>
    </source>
</evidence>
<dbReference type="PANTHER" id="PTHR43808">
    <property type="entry name" value="ACETYLORNITHINE DEACETYLASE"/>
    <property type="match status" value="1"/>
</dbReference>
<organism evidence="11 12">
    <name type="scientific">Herbaspirillum lusitanum</name>
    <dbReference type="NCBI Taxonomy" id="213312"/>
    <lineage>
        <taxon>Bacteria</taxon>
        <taxon>Pseudomonadati</taxon>
        <taxon>Pseudomonadota</taxon>
        <taxon>Betaproteobacteria</taxon>
        <taxon>Burkholderiales</taxon>
        <taxon>Oxalobacteraceae</taxon>
        <taxon>Herbaspirillum</taxon>
    </lineage>
</organism>
<dbReference type="NCBIfam" id="TIGR01892">
    <property type="entry name" value="AcOrn-deacetyl"/>
    <property type="match status" value="1"/>
</dbReference>
<evidence type="ECO:0000313" key="12">
    <source>
        <dbReference type="Proteomes" id="UP001629246"/>
    </source>
</evidence>
<keyword evidence="5" id="KW-0028">Amino-acid biosynthesis</keyword>
<dbReference type="Pfam" id="PF07687">
    <property type="entry name" value="M20_dimer"/>
    <property type="match status" value="1"/>
</dbReference>
<keyword evidence="6" id="KW-0479">Metal-binding</keyword>
<keyword evidence="9" id="KW-0170">Cobalt</keyword>
<evidence type="ECO:0000256" key="5">
    <source>
        <dbReference type="ARBA" id="ARBA00022605"/>
    </source>
</evidence>
<dbReference type="InterPro" id="IPR002933">
    <property type="entry name" value="Peptidase_M20"/>
</dbReference>
<dbReference type="CDD" id="cd03894">
    <property type="entry name" value="M20_ArgE"/>
    <property type="match status" value="1"/>
</dbReference>
<evidence type="ECO:0000256" key="1">
    <source>
        <dbReference type="ARBA" id="ARBA00001947"/>
    </source>
</evidence>
<reference evidence="11 12" key="1">
    <citation type="journal article" date="2024" name="Chem. Sci.">
        <title>Discovery of megapolipeptins by genome mining of a Burkholderiales bacteria collection.</title>
        <authorList>
            <person name="Paulo B.S."/>
            <person name="Recchia M.J.J."/>
            <person name="Lee S."/>
            <person name="Fergusson C.H."/>
            <person name="Romanowski S.B."/>
            <person name="Hernandez A."/>
            <person name="Krull N."/>
            <person name="Liu D.Y."/>
            <person name="Cavanagh H."/>
            <person name="Bos A."/>
            <person name="Gray C.A."/>
            <person name="Murphy B.T."/>
            <person name="Linington R.G."/>
            <person name="Eustaquio A.S."/>
        </authorList>
    </citation>
    <scope>NUCLEOTIDE SEQUENCE [LARGE SCALE GENOMIC DNA]</scope>
    <source>
        <strain evidence="11 12">RL21-008-BIB-A</strain>
    </source>
</reference>
<dbReference type="PANTHER" id="PTHR43808:SF31">
    <property type="entry name" value="N-ACETYL-L-CITRULLINE DEACETYLASE"/>
    <property type="match status" value="1"/>
</dbReference>
<protein>
    <submittedName>
        <fullName evidence="11">Acetylornithine deacetylase</fullName>
        <ecNumber evidence="11">3.5.1.16</ecNumber>
    </submittedName>
</protein>
<keyword evidence="4" id="KW-0055">Arginine biosynthesis</keyword>
<accession>A0ABW9AFK2</accession>
<dbReference type="EC" id="3.5.1.16" evidence="11"/>
<sequence length="416" mass="45024">MNAGATSFRNAPSADTLLMLSRLIGFNTVSRESNLGLIEWARDYLQSLGASVRLTYDRSSKKANLFATYGEGPHFGTVFSGHTDVVPADDQAWDSDPFIATAVGDRIRGRGTCDMKGFLAVCLSRLPQFSPAQLHTPLHFSFSYDEELGCLGVRGLLDDLRTHGIAPVACIVGEPTMMQPVLAHKGKHAYRCRVHGHAAHSSSPQLAINAVDFTAELIVRIRQIAERVRASGPWDDAFDVPYSTIVTTLIQGGKVINTIPDRCEFVFEHRFLPGVDPQRVMDELRSYINEELLPRMKVESAYAGSADGRVEFEVLSAYPGLDTGSSDLIAQRAIRILGGERARKVGFGTEAGLFSAAGIPALVCGPGDIAHAHKPNEFVTLAQLARCEDFFDAYVRATSMHPDSGGPAACAMRGAA</sequence>
<evidence type="ECO:0000259" key="10">
    <source>
        <dbReference type="Pfam" id="PF07687"/>
    </source>
</evidence>
<keyword evidence="7 11" id="KW-0378">Hydrolase</keyword>
<dbReference type="PROSITE" id="PS00759">
    <property type="entry name" value="ARGE_DAPE_CPG2_2"/>
    <property type="match status" value="1"/>
</dbReference>
<evidence type="ECO:0000256" key="3">
    <source>
        <dbReference type="ARBA" id="ARBA00022490"/>
    </source>
</evidence>
<dbReference type="InterPro" id="IPR036264">
    <property type="entry name" value="Bact_exopeptidase_dim_dom"/>
</dbReference>
<evidence type="ECO:0000313" key="11">
    <source>
        <dbReference type="EMBL" id="MFL9926802.1"/>
    </source>
</evidence>
<evidence type="ECO:0000256" key="7">
    <source>
        <dbReference type="ARBA" id="ARBA00022801"/>
    </source>
</evidence>
<dbReference type="GO" id="GO:0008777">
    <property type="term" value="F:acetylornithine deacetylase activity"/>
    <property type="evidence" value="ECO:0007669"/>
    <property type="project" value="UniProtKB-EC"/>
</dbReference>
<gene>
    <name evidence="11" type="primary">argE</name>
    <name evidence="11" type="ORF">PQR62_21185</name>
</gene>
<dbReference type="InterPro" id="IPR001261">
    <property type="entry name" value="ArgE/DapE_CS"/>
</dbReference>
<evidence type="ECO:0000256" key="9">
    <source>
        <dbReference type="ARBA" id="ARBA00023285"/>
    </source>
</evidence>
<evidence type="ECO:0000256" key="6">
    <source>
        <dbReference type="ARBA" id="ARBA00022723"/>
    </source>
</evidence>
<dbReference type="Proteomes" id="UP001629246">
    <property type="component" value="Unassembled WGS sequence"/>
</dbReference>
<evidence type="ECO:0000256" key="2">
    <source>
        <dbReference type="ARBA" id="ARBA00005691"/>
    </source>
</evidence>
<evidence type="ECO:0000256" key="4">
    <source>
        <dbReference type="ARBA" id="ARBA00022571"/>
    </source>
</evidence>
<dbReference type="Pfam" id="PF01546">
    <property type="entry name" value="Peptidase_M20"/>
    <property type="match status" value="1"/>
</dbReference>
<comment type="caution">
    <text evidence="11">The sequence shown here is derived from an EMBL/GenBank/DDBJ whole genome shotgun (WGS) entry which is preliminary data.</text>
</comment>
<dbReference type="SUPFAM" id="SSF55031">
    <property type="entry name" value="Bacterial exopeptidase dimerisation domain"/>
    <property type="match status" value="1"/>
</dbReference>
<feature type="domain" description="Peptidase M20 dimerisation" evidence="10">
    <location>
        <begin position="183"/>
        <end position="293"/>
    </location>
</feature>
<keyword evidence="12" id="KW-1185">Reference proteome</keyword>
<dbReference type="NCBIfam" id="NF005710">
    <property type="entry name" value="PRK07522.1"/>
    <property type="match status" value="1"/>
</dbReference>